<dbReference type="STRING" id="1125411.W908_05100"/>
<evidence type="ECO:0000259" key="1">
    <source>
        <dbReference type="Pfam" id="PF08332"/>
    </source>
</evidence>
<dbReference type="OrthoDB" id="1115105at2"/>
<sequence>MTPENVIEKWADYFNAGDLEGITSLYHRDSTLLPTFLPKLLSSKEQISGYFVAAIEGKASIEVNVGQSIKKVISEDAYLMTGSYVFCLPSKGEEKYESWYSFLIDLSVDSPIRHHHSSRVPFDFDLSH</sequence>
<evidence type="ECO:0000313" key="2">
    <source>
        <dbReference type="EMBL" id="ALE02718.1"/>
    </source>
</evidence>
<gene>
    <name evidence="2" type="ORF">W908_05100</name>
</gene>
<protein>
    <recommendedName>
        <fullName evidence="1">Calcium/calmodulin-dependent protein kinase II association-domain domain-containing protein</fullName>
    </recommendedName>
</protein>
<dbReference type="RefSeq" id="WP_020027508.1">
    <property type="nucleotide sequence ID" value="NZ_CP006911.1"/>
</dbReference>
<organism evidence="2 3">
    <name type="scientific">Candidatus Pseudothioglobus singularis PS1</name>
    <dbReference type="NCBI Taxonomy" id="1125411"/>
    <lineage>
        <taxon>Bacteria</taxon>
        <taxon>Pseudomonadati</taxon>
        <taxon>Pseudomonadota</taxon>
        <taxon>Gammaproteobacteria</taxon>
        <taxon>Candidatus Pseudothioglobaceae</taxon>
        <taxon>Candidatus Pseudothioglobus</taxon>
    </lineage>
</organism>
<name>A0A0M4LGZ9_9GAMM</name>
<proteinExistence type="predicted"/>
<dbReference type="AlphaFoldDB" id="A0A0M4LGZ9"/>
<accession>A0A0M4LGZ9</accession>
<dbReference type="Gene3D" id="3.10.450.50">
    <property type="match status" value="1"/>
</dbReference>
<dbReference type="SUPFAM" id="SSF54427">
    <property type="entry name" value="NTF2-like"/>
    <property type="match status" value="1"/>
</dbReference>
<dbReference type="KEGG" id="tsn:W908_05100"/>
<dbReference type="Proteomes" id="UP000068905">
    <property type="component" value="Chromosome"/>
</dbReference>
<keyword evidence="3" id="KW-1185">Reference proteome</keyword>
<dbReference type="Pfam" id="PF08332">
    <property type="entry name" value="CaMKII_AD"/>
    <property type="match status" value="1"/>
</dbReference>
<dbReference type="EMBL" id="CP006911">
    <property type="protein sequence ID" value="ALE02718.1"/>
    <property type="molecule type" value="Genomic_DNA"/>
</dbReference>
<dbReference type="GO" id="GO:0004683">
    <property type="term" value="F:calcium/calmodulin-dependent protein kinase activity"/>
    <property type="evidence" value="ECO:0007669"/>
    <property type="project" value="InterPro"/>
</dbReference>
<dbReference type="InterPro" id="IPR013543">
    <property type="entry name" value="Ca/CaM-dep_prot_kinase-assoc"/>
</dbReference>
<feature type="domain" description="Calcium/calmodulin-dependent protein kinase II association-domain" evidence="1">
    <location>
        <begin position="5"/>
        <end position="104"/>
    </location>
</feature>
<dbReference type="GO" id="GO:0005516">
    <property type="term" value="F:calmodulin binding"/>
    <property type="evidence" value="ECO:0007669"/>
    <property type="project" value="InterPro"/>
</dbReference>
<reference evidence="2 3" key="1">
    <citation type="journal article" date="2015" name="Genome Announc.">
        <title>Genome Sequence of 'Candidatus Thioglobus singularis' Strain PS1, a Mixotroph from the SUP05 Clade of Marine Gammaproteobacteria.</title>
        <authorList>
            <person name="Marshall K.T."/>
            <person name="Morris R.M."/>
        </authorList>
    </citation>
    <scope>NUCLEOTIDE SEQUENCE [LARGE SCALE GENOMIC DNA]</scope>
    <source>
        <strain evidence="2 3">PS1</strain>
    </source>
</reference>
<evidence type="ECO:0000313" key="3">
    <source>
        <dbReference type="Proteomes" id="UP000068905"/>
    </source>
</evidence>
<dbReference type="InterPro" id="IPR032710">
    <property type="entry name" value="NTF2-like_dom_sf"/>
</dbReference>